<keyword evidence="2" id="KW-1185">Reference proteome</keyword>
<reference evidence="2" key="1">
    <citation type="journal article" date="2023" name="Nat. Plants">
        <title>Single-cell RNA sequencing provides a high-resolution roadmap for understanding the multicellular compartmentation of specialized metabolism.</title>
        <authorList>
            <person name="Sun S."/>
            <person name="Shen X."/>
            <person name="Li Y."/>
            <person name="Li Y."/>
            <person name="Wang S."/>
            <person name="Li R."/>
            <person name="Zhang H."/>
            <person name="Shen G."/>
            <person name="Guo B."/>
            <person name="Wei J."/>
            <person name="Xu J."/>
            <person name="St-Pierre B."/>
            <person name="Chen S."/>
            <person name="Sun C."/>
        </authorList>
    </citation>
    <scope>NUCLEOTIDE SEQUENCE [LARGE SCALE GENOMIC DNA]</scope>
</reference>
<name>A0ACC0BDX0_CATRO</name>
<evidence type="ECO:0000313" key="1">
    <source>
        <dbReference type="EMBL" id="KAI5670818.1"/>
    </source>
</evidence>
<gene>
    <name evidence="1" type="ORF">M9H77_11182</name>
</gene>
<dbReference type="EMBL" id="CM044703">
    <property type="protein sequence ID" value="KAI5670818.1"/>
    <property type="molecule type" value="Genomic_DNA"/>
</dbReference>
<dbReference type="Proteomes" id="UP001060085">
    <property type="component" value="Linkage Group LG03"/>
</dbReference>
<proteinExistence type="predicted"/>
<organism evidence="1 2">
    <name type="scientific">Catharanthus roseus</name>
    <name type="common">Madagascar periwinkle</name>
    <name type="synonym">Vinca rosea</name>
    <dbReference type="NCBI Taxonomy" id="4058"/>
    <lineage>
        <taxon>Eukaryota</taxon>
        <taxon>Viridiplantae</taxon>
        <taxon>Streptophyta</taxon>
        <taxon>Embryophyta</taxon>
        <taxon>Tracheophyta</taxon>
        <taxon>Spermatophyta</taxon>
        <taxon>Magnoliopsida</taxon>
        <taxon>eudicotyledons</taxon>
        <taxon>Gunneridae</taxon>
        <taxon>Pentapetalae</taxon>
        <taxon>asterids</taxon>
        <taxon>lamiids</taxon>
        <taxon>Gentianales</taxon>
        <taxon>Apocynaceae</taxon>
        <taxon>Rauvolfioideae</taxon>
        <taxon>Vinceae</taxon>
        <taxon>Catharanthinae</taxon>
        <taxon>Catharanthus</taxon>
    </lineage>
</organism>
<comment type="caution">
    <text evidence="1">The sequence shown here is derived from an EMBL/GenBank/DDBJ whole genome shotgun (WGS) entry which is preliminary data.</text>
</comment>
<sequence length="104" mass="11945">MVMSFITYKPMKTLISFFLGIYLFRSTVYMYIAFKNSYQLQPPGSPIQDKVPQKPLQFELPAKRCSGKGRQAQQEQRPEKDDGKVDQDITQHNAIGPPICKCPF</sequence>
<accession>A0ACC0BDX0</accession>
<evidence type="ECO:0000313" key="2">
    <source>
        <dbReference type="Proteomes" id="UP001060085"/>
    </source>
</evidence>
<protein>
    <submittedName>
        <fullName evidence="1">Uncharacterized protein</fullName>
    </submittedName>
</protein>